<keyword evidence="3" id="KW-1185">Reference proteome</keyword>
<feature type="compositionally biased region" description="Polar residues" evidence="1">
    <location>
        <begin position="80"/>
        <end position="95"/>
    </location>
</feature>
<evidence type="ECO:0000256" key="1">
    <source>
        <dbReference type="SAM" id="MobiDB-lite"/>
    </source>
</evidence>
<name>A0A8X6M3V8_TRICU</name>
<organism evidence="2 3">
    <name type="scientific">Trichonephila clavata</name>
    <name type="common">Joro spider</name>
    <name type="synonym">Nephila clavata</name>
    <dbReference type="NCBI Taxonomy" id="2740835"/>
    <lineage>
        <taxon>Eukaryota</taxon>
        <taxon>Metazoa</taxon>
        <taxon>Ecdysozoa</taxon>
        <taxon>Arthropoda</taxon>
        <taxon>Chelicerata</taxon>
        <taxon>Arachnida</taxon>
        <taxon>Araneae</taxon>
        <taxon>Araneomorphae</taxon>
        <taxon>Entelegynae</taxon>
        <taxon>Araneoidea</taxon>
        <taxon>Nephilidae</taxon>
        <taxon>Trichonephila</taxon>
    </lineage>
</organism>
<evidence type="ECO:0000313" key="2">
    <source>
        <dbReference type="EMBL" id="GFR30982.1"/>
    </source>
</evidence>
<dbReference type="AlphaFoldDB" id="A0A8X6M3V8"/>
<accession>A0A8X6M3V8</accession>
<gene>
    <name evidence="2" type="ORF">TNCT_147421</name>
</gene>
<protein>
    <submittedName>
        <fullName evidence="2">Uncharacterized protein</fullName>
    </submittedName>
</protein>
<dbReference type="InterPro" id="IPR021109">
    <property type="entry name" value="Peptidase_aspartic_dom_sf"/>
</dbReference>
<proteinExistence type="predicted"/>
<dbReference type="EMBL" id="BMAO01019507">
    <property type="protein sequence ID" value="GFR30982.1"/>
    <property type="molecule type" value="Genomic_DNA"/>
</dbReference>
<dbReference type="CDD" id="cd00303">
    <property type="entry name" value="retropepsin_like"/>
    <property type="match status" value="1"/>
</dbReference>
<dbReference type="Gene3D" id="2.40.70.10">
    <property type="entry name" value="Acid Proteases"/>
    <property type="match status" value="1"/>
</dbReference>
<dbReference type="Proteomes" id="UP000887116">
    <property type="component" value="Unassembled WGS sequence"/>
</dbReference>
<comment type="caution">
    <text evidence="2">The sequence shown here is derived from an EMBL/GenBank/DDBJ whole genome shotgun (WGS) entry which is preliminary data.</text>
</comment>
<reference evidence="2" key="1">
    <citation type="submission" date="2020-07" db="EMBL/GenBank/DDBJ databases">
        <title>Multicomponent nature underlies the extraordinary mechanical properties of spider dragline silk.</title>
        <authorList>
            <person name="Kono N."/>
            <person name="Nakamura H."/>
            <person name="Mori M."/>
            <person name="Yoshida Y."/>
            <person name="Ohtoshi R."/>
            <person name="Malay A.D."/>
            <person name="Moran D.A.P."/>
            <person name="Tomita M."/>
            <person name="Numata K."/>
            <person name="Arakawa K."/>
        </authorList>
    </citation>
    <scope>NUCLEOTIDE SEQUENCE</scope>
</reference>
<evidence type="ECO:0000313" key="3">
    <source>
        <dbReference type="Proteomes" id="UP000887116"/>
    </source>
</evidence>
<feature type="region of interest" description="Disordered" evidence="1">
    <location>
        <begin position="80"/>
        <end position="131"/>
    </location>
</feature>
<dbReference type="SUPFAM" id="SSF50630">
    <property type="entry name" value="Acid proteases"/>
    <property type="match status" value="1"/>
</dbReference>
<sequence>MHLKSSKDIQELKEKMKILDIQESKISTTNRPEFINPKYPMKRTPPLPIQLAHRLQYGRWRSGQNQPPMSYSQNQVYYPQRSAPNHHQPSFTPQRPTIHPKNQRISQQRPVDLRPDAPTFHPSQRLPENNTVIPPYQRRDLLLIQASINSKKSEALLDTQSNINLICKKLLTQIKGDKNVEHLESDISIINGQIKVGEHIILPMKIGEIIKDIKFLIINVELPY</sequence>